<dbReference type="GO" id="GO:0009279">
    <property type="term" value="C:cell outer membrane"/>
    <property type="evidence" value="ECO:0007669"/>
    <property type="project" value="UniProtKB-SubCell"/>
</dbReference>
<dbReference type="Pfam" id="PF14322">
    <property type="entry name" value="SusD-like_3"/>
    <property type="match status" value="1"/>
</dbReference>
<comment type="similarity">
    <text evidence="2">Belongs to the SusD family.</text>
</comment>
<comment type="subcellular location">
    <subcellularLocation>
        <location evidence="1">Cell outer membrane</location>
    </subcellularLocation>
</comment>
<evidence type="ECO:0000259" key="7">
    <source>
        <dbReference type="Pfam" id="PF14322"/>
    </source>
</evidence>
<dbReference type="Proteomes" id="UP000824028">
    <property type="component" value="Unassembled WGS sequence"/>
</dbReference>
<evidence type="ECO:0000313" key="8">
    <source>
        <dbReference type="EMBL" id="HIZ33488.1"/>
    </source>
</evidence>
<keyword evidence="4" id="KW-0472">Membrane</keyword>
<dbReference type="SUPFAM" id="SSF48452">
    <property type="entry name" value="TPR-like"/>
    <property type="match status" value="1"/>
</dbReference>
<dbReference type="Gene3D" id="1.25.40.390">
    <property type="match status" value="1"/>
</dbReference>
<evidence type="ECO:0000256" key="3">
    <source>
        <dbReference type="ARBA" id="ARBA00022729"/>
    </source>
</evidence>
<name>A0A9D2J1X5_9BACE</name>
<feature type="domain" description="SusD-like N-terminal" evidence="7">
    <location>
        <begin position="19"/>
        <end position="218"/>
    </location>
</feature>
<protein>
    <submittedName>
        <fullName evidence="8">RagB/SusD family nutrient uptake outer membrane protein</fullName>
    </submittedName>
</protein>
<dbReference type="InterPro" id="IPR011990">
    <property type="entry name" value="TPR-like_helical_dom_sf"/>
</dbReference>
<evidence type="ECO:0000313" key="9">
    <source>
        <dbReference type="Proteomes" id="UP000824028"/>
    </source>
</evidence>
<keyword evidence="5" id="KW-0998">Cell outer membrane</keyword>
<evidence type="ECO:0000256" key="4">
    <source>
        <dbReference type="ARBA" id="ARBA00023136"/>
    </source>
</evidence>
<sequence>MKKIWLYIVPLFFLFGCEDFLDVENLTKKDTSSVPSTEEDIAMLMTAAYQNIVQIAPLNNPFFMSELVSDDRFGAAGRSDRDNRAIGRLKRNGENQFGTLWSKLYSVIYRVHTILNGMDMVEWSSEEARTAIEGEALFLRAYAYMNLCRVYGTVPLVLTTERVNLPRATPDELWGQIGADFKAAIEKMPAERFQDMDKSRLGHATKWAAEALMARAWLFYTGYYEKDAMPLPDGGSITKQQVIDWLKDVEINSGHGLLPNFWSLWPYSNEATSQDYKYMQRIKAEYADEYGDITWIKEEGANIENIFSYKYSTLGDVYGEAAANQMVLYSGIRGWSFTAEQQMNMFPLGFGWGGGTVNSQLWDEWLENEPNDIRRQASIMDVRDKDEMEEYSWGGDSQMEETGYWNKKYMAINAKRTKEDGTIEAVSYSTILFNASDDYRRNNTQDTYIVRYADVLLMLSELTQDVSYMNRVRTRAGLDPLPAYSDEALRQERRYELCFEGIRYYDLLRWHIAGEQLNKKNGVAICNAGVWTTADLGDMVKRVEETGGFFPIPVDQINLSEGVLVQDEAWNTPDCIYTD</sequence>
<evidence type="ECO:0000259" key="6">
    <source>
        <dbReference type="Pfam" id="PF07980"/>
    </source>
</evidence>
<dbReference type="Pfam" id="PF07980">
    <property type="entry name" value="SusD_RagB"/>
    <property type="match status" value="1"/>
</dbReference>
<dbReference type="AlphaFoldDB" id="A0A9D2J1X5"/>
<dbReference type="PROSITE" id="PS51257">
    <property type="entry name" value="PROKAR_LIPOPROTEIN"/>
    <property type="match status" value="1"/>
</dbReference>
<dbReference type="EMBL" id="DXBX01000063">
    <property type="protein sequence ID" value="HIZ33488.1"/>
    <property type="molecule type" value="Genomic_DNA"/>
</dbReference>
<keyword evidence="3" id="KW-0732">Signal</keyword>
<proteinExistence type="inferred from homology"/>
<reference evidence="8" key="2">
    <citation type="submission" date="2021-04" db="EMBL/GenBank/DDBJ databases">
        <authorList>
            <person name="Gilroy R."/>
        </authorList>
    </citation>
    <scope>NUCLEOTIDE SEQUENCE</scope>
    <source>
        <strain evidence="8">ChiHjej9B8-1298</strain>
    </source>
</reference>
<gene>
    <name evidence="8" type="ORF">H9814_08140</name>
</gene>
<dbReference type="InterPro" id="IPR033985">
    <property type="entry name" value="SusD-like_N"/>
</dbReference>
<feature type="domain" description="RagB/SusD" evidence="6">
    <location>
        <begin position="363"/>
        <end position="570"/>
    </location>
</feature>
<evidence type="ECO:0000256" key="1">
    <source>
        <dbReference type="ARBA" id="ARBA00004442"/>
    </source>
</evidence>
<accession>A0A9D2J1X5</accession>
<organism evidence="8 9">
    <name type="scientific">Candidatus Bacteroides merdigallinarum</name>
    <dbReference type="NCBI Taxonomy" id="2838473"/>
    <lineage>
        <taxon>Bacteria</taxon>
        <taxon>Pseudomonadati</taxon>
        <taxon>Bacteroidota</taxon>
        <taxon>Bacteroidia</taxon>
        <taxon>Bacteroidales</taxon>
        <taxon>Bacteroidaceae</taxon>
        <taxon>Bacteroides</taxon>
    </lineage>
</organism>
<comment type="caution">
    <text evidence="8">The sequence shown here is derived from an EMBL/GenBank/DDBJ whole genome shotgun (WGS) entry which is preliminary data.</text>
</comment>
<evidence type="ECO:0000256" key="5">
    <source>
        <dbReference type="ARBA" id="ARBA00023237"/>
    </source>
</evidence>
<reference evidence="8" key="1">
    <citation type="journal article" date="2021" name="PeerJ">
        <title>Extensive microbial diversity within the chicken gut microbiome revealed by metagenomics and culture.</title>
        <authorList>
            <person name="Gilroy R."/>
            <person name="Ravi A."/>
            <person name="Getino M."/>
            <person name="Pursley I."/>
            <person name="Horton D.L."/>
            <person name="Alikhan N.F."/>
            <person name="Baker D."/>
            <person name="Gharbi K."/>
            <person name="Hall N."/>
            <person name="Watson M."/>
            <person name="Adriaenssens E.M."/>
            <person name="Foster-Nyarko E."/>
            <person name="Jarju S."/>
            <person name="Secka A."/>
            <person name="Antonio M."/>
            <person name="Oren A."/>
            <person name="Chaudhuri R.R."/>
            <person name="La Ragione R."/>
            <person name="Hildebrand F."/>
            <person name="Pallen M.J."/>
        </authorList>
    </citation>
    <scope>NUCLEOTIDE SEQUENCE</scope>
    <source>
        <strain evidence="8">ChiHjej9B8-1298</strain>
    </source>
</reference>
<dbReference type="InterPro" id="IPR012944">
    <property type="entry name" value="SusD_RagB_dom"/>
</dbReference>
<evidence type="ECO:0000256" key="2">
    <source>
        <dbReference type="ARBA" id="ARBA00006275"/>
    </source>
</evidence>